<sequence length="66" mass="7614">ESGNFPQLFESLERNPQRYGIELFGVSVTTLEEVFLKVGRDHTEADIAEDERLQQASFVRQISTER</sequence>
<protein>
    <submittedName>
        <fullName evidence="1">AbcA6 protein</fullName>
    </submittedName>
</protein>
<dbReference type="EMBL" id="CAJNIZ010002503">
    <property type="protein sequence ID" value="CAE7211232.1"/>
    <property type="molecule type" value="Genomic_DNA"/>
</dbReference>
<name>A0A812JKK9_SYMPI</name>
<reference evidence="1" key="1">
    <citation type="submission" date="2021-02" db="EMBL/GenBank/DDBJ databases">
        <authorList>
            <person name="Dougan E. K."/>
            <person name="Rhodes N."/>
            <person name="Thang M."/>
            <person name="Chan C."/>
        </authorList>
    </citation>
    <scope>NUCLEOTIDE SEQUENCE</scope>
</reference>
<feature type="non-terminal residue" evidence="1">
    <location>
        <position position="66"/>
    </location>
</feature>
<accession>A0A812JKK9</accession>
<dbReference type="OrthoDB" id="5986769at2759"/>
<keyword evidence="2" id="KW-1185">Reference proteome</keyword>
<gene>
    <name evidence="1" type="primary">abcA6</name>
    <name evidence="1" type="ORF">SPIL2461_LOCUS2311</name>
</gene>
<organism evidence="1 2">
    <name type="scientific">Symbiodinium pilosum</name>
    <name type="common">Dinoflagellate</name>
    <dbReference type="NCBI Taxonomy" id="2952"/>
    <lineage>
        <taxon>Eukaryota</taxon>
        <taxon>Sar</taxon>
        <taxon>Alveolata</taxon>
        <taxon>Dinophyceae</taxon>
        <taxon>Suessiales</taxon>
        <taxon>Symbiodiniaceae</taxon>
        <taxon>Symbiodinium</taxon>
    </lineage>
</organism>
<evidence type="ECO:0000313" key="1">
    <source>
        <dbReference type="EMBL" id="CAE7211232.1"/>
    </source>
</evidence>
<dbReference type="Proteomes" id="UP000649617">
    <property type="component" value="Unassembled WGS sequence"/>
</dbReference>
<proteinExistence type="predicted"/>
<evidence type="ECO:0000313" key="2">
    <source>
        <dbReference type="Proteomes" id="UP000649617"/>
    </source>
</evidence>
<comment type="caution">
    <text evidence="1">The sequence shown here is derived from an EMBL/GenBank/DDBJ whole genome shotgun (WGS) entry which is preliminary data.</text>
</comment>
<feature type="non-terminal residue" evidence="1">
    <location>
        <position position="1"/>
    </location>
</feature>
<dbReference type="AlphaFoldDB" id="A0A812JKK9"/>